<evidence type="ECO:0000256" key="2">
    <source>
        <dbReference type="PROSITE-ProRule" id="PRU00708"/>
    </source>
</evidence>
<gene>
    <name evidence="4" type="ORF">LAESUDRAFT_204018</name>
</gene>
<evidence type="ECO:0000256" key="1">
    <source>
        <dbReference type="ARBA" id="ARBA00022737"/>
    </source>
</evidence>
<keyword evidence="5" id="KW-1185">Reference proteome</keyword>
<evidence type="ECO:0000313" key="5">
    <source>
        <dbReference type="Proteomes" id="UP000076871"/>
    </source>
</evidence>
<feature type="repeat" description="PPR" evidence="2">
    <location>
        <begin position="410"/>
        <end position="444"/>
    </location>
</feature>
<dbReference type="InParanoid" id="A0A165DYG7"/>
<accession>A0A165DYG7</accession>
<dbReference type="PANTHER" id="PTHR47933">
    <property type="entry name" value="PENTATRICOPEPTIDE REPEAT-CONTAINING PROTEIN 1, MITOCHONDRIAL"/>
    <property type="match status" value="1"/>
</dbReference>
<dbReference type="GO" id="GO:0003729">
    <property type="term" value="F:mRNA binding"/>
    <property type="evidence" value="ECO:0007669"/>
    <property type="project" value="TreeGrafter"/>
</dbReference>
<feature type="region of interest" description="Disordered" evidence="3">
    <location>
        <begin position="223"/>
        <end position="242"/>
    </location>
</feature>
<dbReference type="InterPro" id="IPR051240">
    <property type="entry name" value="Mito_RNA-Proc/Resp"/>
</dbReference>
<dbReference type="InterPro" id="IPR002885">
    <property type="entry name" value="PPR_rpt"/>
</dbReference>
<feature type="compositionally biased region" description="Polar residues" evidence="3">
    <location>
        <begin position="233"/>
        <end position="242"/>
    </location>
</feature>
<evidence type="ECO:0000256" key="3">
    <source>
        <dbReference type="SAM" id="MobiDB-lite"/>
    </source>
</evidence>
<organism evidence="4 5">
    <name type="scientific">Laetiporus sulphureus 93-53</name>
    <dbReference type="NCBI Taxonomy" id="1314785"/>
    <lineage>
        <taxon>Eukaryota</taxon>
        <taxon>Fungi</taxon>
        <taxon>Dikarya</taxon>
        <taxon>Basidiomycota</taxon>
        <taxon>Agaricomycotina</taxon>
        <taxon>Agaricomycetes</taxon>
        <taxon>Polyporales</taxon>
        <taxon>Laetiporus</taxon>
    </lineage>
</organism>
<dbReference type="Gene3D" id="1.25.40.10">
    <property type="entry name" value="Tetratricopeptide repeat domain"/>
    <property type="match status" value="3"/>
</dbReference>
<dbReference type="PROSITE" id="PS51375">
    <property type="entry name" value="PPR"/>
    <property type="match status" value="1"/>
</dbReference>
<evidence type="ECO:0000313" key="4">
    <source>
        <dbReference type="EMBL" id="KZT05878.1"/>
    </source>
</evidence>
<dbReference type="Pfam" id="PF01535">
    <property type="entry name" value="PPR"/>
    <property type="match status" value="1"/>
</dbReference>
<sequence>MLARNASQRTTVSFIALDFLAPRIFCRGNATTRRTLKAEPVRPELNSSSFFDRSVVAPLASSSRSTLSPGDVLDQLNKHIDLLHGTQCQGLSNGEAEIFNQAVLQLRAMAKPLLAPDLHDTWRILNELDKRHLLRFFGPPHYEMCSRIVASYCKHKLEDALFDVTEMEALREISVAAAAEGQSEGLKQYMLSLIKLKNPDAVLLLYERYEALLGEKVIRLEPEEPVDGDKGESANSSSDHAQDTTIHGLQSDILLAAVTAHALRDSKESFLNAFSMSFRTSARFIPSVIDHFTRLLDHDEALAKRVKDYGRRIKVARLVARPAALAKHIDQLAHSWALKPLEELYQDISKGLSTPDPWLSVKSSDKDANGSIYVSESAWPAFITGFMFCRRTDLASNVWNDVLKWGIRPSAAMFTACIKGYGELNAPVEAINTWNAMLEQGLKPDIAAYQALVGALYHSNLPEEASKRFQLAKSVVRNLSPTPADSDVLVLYNTTLHGMLFHHEETEARAILDEMQAEGPKPDIVTFNTFLRYYARKGQLKTLSEILQMIEPTGLVGDVYTFSIVLSALFKVRDDAPEIVLNLMRKQGVEPNAATLTTIIDYQMRLQTEKGLHAALSLLGRMERDEIPGARPNDVTYTSILTGIHRSNWLPPKLVAEYRKIIWDKMKARKIKPKRTTFNILLQACFQNPEPQGTQDALSYYKIMQKERIALANDSWYILLHNLVKREEWVLANEVRLDLLSRNFTPAGALSDLVERVRKRATEKLKAGPAAYI</sequence>
<dbReference type="AlphaFoldDB" id="A0A165DYG7"/>
<reference evidence="4 5" key="1">
    <citation type="journal article" date="2016" name="Mol. Biol. Evol.">
        <title>Comparative Genomics of Early-Diverging Mushroom-Forming Fungi Provides Insights into the Origins of Lignocellulose Decay Capabilities.</title>
        <authorList>
            <person name="Nagy L.G."/>
            <person name="Riley R."/>
            <person name="Tritt A."/>
            <person name="Adam C."/>
            <person name="Daum C."/>
            <person name="Floudas D."/>
            <person name="Sun H."/>
            <person name="Yadav J.S."/>
            <person name="Pangilinan J."/>
            <person name="Larsson K.H."/>
            <person name="Matsuura K."/>
            <person name="Barry K."/>
            <person name="Labutti K."/>
            <person name="Kuo R."/>
            <person name="Ohm R.A."/>
            <person name="Bhattacharya S.S."/>
            <person name="Shirouzu T."/>
            <person name="Yoshinaga Y."/>
            <person name="Martin F.M."/>
            <person name="Grigoriev I.V."/>
            <person name="Hibbett D.S."/>
        </authorList>
    </citation>
    <scope>NUCLEOTIDE SEQUENCE [LARGE SCALE GENOMIC DNA]</scope>
    <source>
        <strain evidence="4 5">93-53</strain>
    </source>
</reference>
<name>A0A165DYG7_9APHY</name>
<proteinExistence type="predicted"/>
<dbReference type="RefSeq" id="XP_040763618.1">
    <property type="nucleotide sequence ID" value="XM_040901562.1"/>
</dbReference>
<feature type="compositionally biased region" description="Basic and acidic residues" evidence="3">
    <location>
        <begin position="223"/>
        <end position="232"/>
    </location>
</feature>
<dbReference type="Proteomes" id="UP000076871">
    <property type="component" value="Unassembled WGS sequence"/>
</dbReference>
<protein>
    <recommendedName>
        <fullName evidence="6">Pentacotripeptide-repeat region of PRORP domain-containing protein</fullName>
    </recommendedName>
</protein>
<dbReference type="EMBL" id="KV427627">
    <property type="protein sequence ID" value="KZT05878.1"/>
    <property type="molecule type" value="Genomic_DNA"/>
</dbReference>
<dbReference type="Pfam" id="PF13812">
    <property type="entry name" value="PPR_3"/>
    <property type="match status" value="2"/>
</dbReference>
<dbReference type="STRING" id="1314785.A0A165DYG7"/>
<dbReference type="GeneID" id="63818594"/>
<keyword evidence="1" id="KW-0677">Repeat</keyword>
<evidence type="ECO:0008006" key="6">
    <source>
        <dbReference type="Google" id="ProtNLM"/>
    </source>
</evidence>
<dbReference type="OrthoDB" id="185373at2759"/>
<dbReference type="InterPro" id="IPR011990">
    <property type="entry name" value="TPR-like_helical_dom_sf"/>
</dbReference>
<dbReference type="PANTHER" id="PTHR47933:SF11">
    <property type="entry name" value="PENTATRICOPEPTIDE REPEAT-CONTAINING PROTEIN 2"/>
    <property type="match status" value="1"/>
</dbReference>